<name>A0A2A5JMG9_PSEO7</name>
<dbReference type="RefSeq" id="WP_099643206.1">
    <property type="nucleotide sequence ID" value="NZ_NKHF01000077.1"/>
</dbReference>
<comment type="similarity">
    <text evidence="1">Belongs to the UPF0231 family.</text>
</comment>
<sequence length="122" mass="13941">MEYQFIRDPLSGFRARFNDEHALIGRWLSEELEHSDIIELLSQLMALPNQKAELTLVGKEIRVTFSAQEALFESHALFHEGEDLAQYQDDALALDDSGLMAVCGYEDFMPILSEWADFTKAK</sequence>
<dbReference type="EMBL" id="NKHF01000077">
    <property type="protein sequence ID" value="PCK30653.1"/>
    <property type="molecule type" value="Genomic_DNA"/>
</dbReference>
<dbReference type="Pfam" id="PF06062">
    <property type="entry name" value="UPF0231"/>
    <property type="match status" value="1"/>
</dbReference>
<protein>
    <submittedName>
        <fullName evidence="2">Uncharacterized protein</fullName>
    </submittedName>
</protein>
<gene>
    <name evidence="2" type="ORF">CEX98_16915</name>
</gene>
<dbReference type="InterPro" id="IPR008249">
    <property type="entry name" value="UPF0231"/>
</dbReference>
<evidence type="ECO:0000313" key="2">
    <source>
        <dbReference type="EMBL" id="PCK30653.1"/>
    </source>
</evidence>
<organism evidence="2 3">
    <name type="scientific">Pseudoalteromonas piscicida</name>
    <dbReference type="NCBI Taxonomy" id="43662"/>
    <lineage>
        <taxon>Bacteria</taxon>
        <taxon>Pseudomonadati</taxon>
        <taxon>Pseudomonadota</taxon>
        <taxon>Gammaproteobacteria</taxon>
        <taxon>Alteromonadales</taxon>
        <taxon>Pseudoalteromonadaceae</taxon>
        <taxon>Pseudoalteromonas</taxon>
    </lineage>
</organism>
<accession>A0A2A5JMG9</accession>
<comment type="caution">
    <text evidence="2">The sequence shown here is derived from an EMBL/GenBank/DDBJ whole genome shotgun (WGS) entry which is preliminary data.</text>
</comment>
<reference evidence="3" key="1">
    <citation type="journal article" date="2019" name="Genome Announc.">
        <title>Draft Genome Sequence of Pseudoalteromonas piscicida Strain 36Y ROTHPW, an Hypersaline Seawater Isolate from the South Coast of Sonora, Mexico.</title>
        <authorList>
            <person name="Sanchez-Diaz R."/>
            <person name="Molina-Garza Z.J."/>
            <person name="Cruz-Suarez L.E."/>
            <person name="Selvin J."/>
            <person name="Kiran G.S."/>
            <person name="Ibarra-Gamez J.C."/>
            <person name="Gomez-Gil B."/>
            <person name="Galaviz-Silva L."/>
        </authorList>
    </citation>
    <scope>NUCLEOTIDE SEQUENCE [LARGE SCALE GENOMIC DNA]</scope>
    <source>
        <strain evidence="3">36Y_RITHPW</strain>
    </source>
</reference>
<evidence type="ECO:0000256" key="1">
    <source>
        <dbReference type="ARBA" id="ARBA00005367"/>
    </source>
</evidence>
<proteinExistence type="inferred from homology"/>
<dbReference type="OrthoDB" id="5739292at2"/>
<keyword evidence="3" id="KW-1185">Reference proteome</keyword>
<dbReference type="AlphaFoldDB" id="A0A2A5JMG9"/>
<evidence type="ECO:0000313" key="3">
    <source>
        <dbReference type="Proteomes" id="UP000228621"/>
    </source>
</evidence>
<dbReference type="Proteomes" id="UP000228621">
    <property type="component" value="Unassembled WGS sequence"/>
</dbReference>